<feature type="short sequence motif" description="Gly-cisPro motif, important for rejection of L-amino acids" evidence="2">
    <location>
        <begin position="137"/>
        <end position="138"/>
    </location>
</feature>
<keyword evidence="2" id="KW-0820">tRNA-binding</keyword>
<dbReference type="EC" id="3.1.1.96" evidence="2"/>
<dbReference type="OrthoDB" id="9801395at2"/>
<dbReference type="Pfam" id="PF02580">
    <property type="entry name" value="Tyr_Deacylase"/>
    <property type="match status" value="1"/>
</dbReference>
<dbReference type="PANTHER" id="PTHR10472">
    <property type="entry name" value="D-TYROSYL-TRNA TYR DEACYLASE"/>
    <property type="match status" value="1"/>
</dbReference>
<evidence type="ECO:0000313" key="3">
    <source>
        <dbReference type="EMBL" id="AHM56276.1"/>
    </source>
</evidence>
<dbReference type="SUPFAM" id="SSF69500">
    <property type="entry name" value="DTD-like"/>
    <property type="match status" value="1"/>
</dbReference>
<dbReference type="InterPro" id="IPR003732">
    <property type="entry name" value="Daa-tRNA_deacyls_DTD"/>
</dbReference>
<sequence>MRAVVQRVTKSSVKVEDEIIGSVGKGLMVLLGVTHDDTEDDVKYLAEKISNLRIFEDENEKMNLSLLDVKGELLAVSQFTLYGDCRKGRRPNFTDAAKPDIANSLYEIFVKELEGMGIHVETGSFGAHMMVDILNDGPVTMLLDSKRSF</sequence>
<dbReference type="AlphaFoldDB" id="W8U5R9"/>
<dbReference type="RefSeq" id="WP_025435288.1">
    <property type="nucleotide sequence ID" value="NZ_CP007452.1"/>
</dbReference>
<organism evidence="3 4">
    <name type="scientific">Peptoclostridium acidaminophilum DSM 3953</name>
    <dbReference type="NCBI Taxonomy" id="1286171"/>
    <lineage>
        <taxon>Bacteria</taxon>
        <taxon>Bacillati</taxon>
        <taxon>Bacillota</taxon>
        <taxon>Clostridia</taxon>
        <taxon>Peptostreptococcales</taxon>
        <taxon>Peptoclostridiaceae</taxon>
        <taxon>Peptoclostridium</taxon>
    </lineage>
</organism>
<dbReference type="PATRIC" id="fig|1286171.3.peg.927"/>
<dbReference type="EC" id="3.1.1.-" evidence="2"/>
<comment type="subcellular location">
    <subcellularLocation>
        <location evidence="2">Cytoplasm</location>
    </subcellularLocation>
</comment>
<dbReference type="KEGG" id="eac:EAL2_c09770"/>
<dbReference type="Gene3D" id="3.50.80.10">
    <property type="entry name" value="D-tyrosyl-tRNA(Tyr) deacylase"/>
    <property type="match status" value="1"/>
</dbReference>
<proteinExistence type="inferred from homology"/>
<dbReference type="GO" id="GO:0005737">
    <property type="term" value="C:cytoplasm"/>
    <property type="evidence" value="ECO:0007669"/>
    <property type="project" value="UniProtKB-SubCell"/>
</dbReference>
<dbReference type="NCBIfam" id="TIGR00256">
    <property type="entry name" value="D-aminoacyl-tRNA deacylase"/>
    <property type="match status" value="1"/>
</dbReference>
<reference evidence="3 4" key="1">
    <citation type="journal article" date="2014" name="Genome Announc.">
        <title>Complete Genome Sequence of Amino Acid-Utilizing Eubacterium acidaminophilum al-2 (DSM 3953).</title>
        <authorList>
            <person name="Poehlein A."/>
            <person name="Andreesen J.R."/>
            <person name="Daniel R."/>
        </authorList>
    </citation>
    <scope>NUCLEOTIDE SEQUENCE [LARGE SCALE GENOMIC DNA]</scope>
    <source>
        <strain evidence="3 4">DSM 3953</strain>
    </source>
</reference>
<dbReference type="HAMAP" id="MF_00518">
    <property type="entry name" value="Deacylase_Dtd"/>
    <property type="match status" value="1"/>
</dbReference>
<keyword evidence="2" id="KW-0963">Cytoplasm</keyword>
<dbReference type="GO" id="GO:0043908">
    <property type="term" value="F:Ser(Gly)-tRNA(Ala) hydrolase activity"/>
    <property type="evidence" value="ECO:0007669"/>
    <property type="project" value="UniProtKB-UniRule"/>
</dbReference>
<keyword evidence="4" id="KW-1185">Reference proteome</keyword>
<dbReference type="InterPro" id="IPR023509">
    <property type="entry name" value="DTD-like_sf"/>
</dbReference>
<dbReference type="GO" id="GO:0106026">
    <property type="term" value="F:Gly-tRNA(Ala) deacylase activity"/>
    <property type="evidence" value="ECO:0007669"/>
    <property type="project" value="UniProtKB-UniRule"/>
</dbReference>
<dbReference type="GO" id="GO:0051500">
    <property type="term" value="F:D-tyrosyl-tRNA(Tyr) deacylase activity"/>
    <property type="evidence" value="ECO:0007669"/>
    <property type="project" value="TreeGrafter"/>
</dbReference>
<comment type="domain">
    <text evidence="2">A Gly-cisPro motif from one monomer fits into the active site of the other monomer to allow specific chiral rejection of L-amino acids.</text>
</comment>
<dbReference type="eggNOG" id="COG1490">
    <property type="taxonomic scope" value="Bacteria"/>
</dbReference>
<dbReference type="EMBL" id="CP007452">
    <property type="protein sequence ID" value="AHM56276.1"/>
    <property type="molecule type" value="Genomic_DNA"/>
</dbReference>
<evidence type="ECO:0000256" key="1">
    <source>
        <dbReference type="ARBA" id="ARBA00009673"/>
    </source>
</evidence>
<comment type="catalytic activity">
    <reaction evidence="2">
        <text>a D-aminoacyl-tRNA + H2O = a tRNA + a D-alpha-amino acid + H(+)</text>
        <dbReference type="Rhea" id="RHEA:13953"/>
        <dbReference type="Rhea" id="RHEA-COMP:10123"/>
        <dbReference type="Rhea" id="RHEA-COMP:10124"/>
        <dbReference type="ChEBI" id="CHEBI:15377"/>
        <dbReference type="ChEBI" id="CHEBI:15378"/>
        <dbReference type="ChEBI" id="CHEBI:59871"/>
        <dbReference type="ChEBI" id="CHEBI:78442"/>
        <dbReference type="ChEBI" id="CHEBI:79333"/>
        <dbReference type="EC" id="3.1.1.96"/>
    </reaction>
</comment>
<protein>
    <recommendedName>
        <fullName evidence="2">D-aminoacyl-tRNA deacylase</fullName>
        <shortName evidence="2">DTD</shortName>
        <ecNumber evidence="2">3.1.1.96</ecNumber>
    </recommendedName>
    <alternativeName>
        <fullName evidence="2">Gly-tRNA(Ala) deacylase</fullName>
        <ecNumber evidence="2">3.1.1.-</ecNumber>
    </alternativeName>
</protein>
<keyword evidence="2 3" id="KW-0378">Hydrolase</keyword>
<dbReference type="FunFam" id="3.50.80.10:FF:000001">
    <property type="entry name" value="D-aminoacyl-tRNA deacylase"/>
    <property type="match status" value="1"/>
</dbReference>
<dbReference type="GO" id="GO:0019478">
    <property type="term" value="P:D-amino acid catabolic process"/>
    <property type="evidence" value="ECO:0007669"/>
    <property type="project" value="UniProtKB-UniRule"/>
</dbReference>
<dbReference type="HOGENOM" id="CLU_076901_1_0_9"/>
<evidence type="ECO:0000313" key="4">
    <source>
        <dbReference type="Proteomes" id="UP000019591"/>
    </source>
</evidence>
<keyword evidence="2" id="KW-0694">RNA-binding</keyword>
<comment type="similarity">
    <text evidence="1 2">Belongs to the DTD family.</text>
</comment>
<comment type="function">
    <text evidence="2">An aminoacyl-tRNA editing enzyme that deacylates mischarged D-aminoacyl-tRNAs. Also deacylates mischarged glycyl-tRNA(Ala), protecting cells against glycine mischarging by AlaRS. Acts via tRNA-based rather than protein-based catalysis; rejects L-amino acids rather than detecting D-amino acids in the active site. By recycling D-aminoacyl-tRNA to D-amino acids and free tRNA molecules, this enzyme counteracts the toxicity associated with the formation of D-aminoacyl-tRNA entities in vivo and helps enforce protein L-homochirality.</text>
</comment>
<dbReference type="Proteomes" id="UP000019591">
    <property type="component" value="Chromosome"/>
</dbReference>
<dbReference type="PANTHER" id="PTHR10472:SF5">
    <property type="entry name" value="D-AMINOACYL-TRNA DEACYLASE 1"/>
    <property type="match status" value="1"/>
</dbReference>
<dbReference type="GO" id="GO:0000049">
    <property type="term" value="F:tRNA binding"/>
    <property type="evidence" value="ECO:0007669"/>
    <property type="project" value="UniProtKB-UniRule"/>
</dbReference>
<gene>
    <name evidence="2 3" type="primary">dtd</name>
    <name evidence="3" type="ORF">EAL2_c09770</name>
</gene>
<accession>W8U5R9</accession>
<name>W8U5R9_PEPAC</name>
<dbReference type="STRING" id="1286171.EAL2_c09770"/>
<comment type="catalytic activity">
    <reaction evidence="2">
        <text>glycyl-tRNA(Ala) + H2O = tRNA(Ala) + glycine + H(+)</text>
        <dbReference type="Rhea" id="RHEA:53744"/>
        <dbReference type="Rhea" id="RHEA-COMP:9657"/>
        <dbReference type="Rhea" id="RHEA-COMP:13640"/>
        <dbReference type="ChEBI" id="CHEBI:15377"/>
        <dbReference type="ChEBI" id="CHEBI:15378"/>
        <dbReference type="ChEBI" id="CHEBI:57305"/>
        <dbReference type="ChEBI" id="CHEBI:78442"/>
        <dbReference type="ChEBI" id="CHEBI:78522"/>
    </reaction>
</comment>
<dbReference type="CDD" id="cd00563">
    <property type="entry name" value="Dtyr_deacylase"/>
    <property type="match status" value="1"/>
</dbReference>
<evidence type="ECO:0000256" key="2">
    <source>
        <dbReference type="HAMAP-Rule" id="MF_00518"/>
    </source>
</evidence>
<comment type="subunit">
    <text evidence="2">Homodimer.</text>
</comment>